<dbReference type="InterPro" id="IPR050319">
    <property type="entry name" value="ABC_transp_ATP-bind"/>
</dbReference>
<keyword evidence="3" id="KW-0547">Nucleotide-binding</keyword>
<proteinExistence type="inferred from homology"/>
<evidence type="ECO:0000256" key="1">
    <source>
        <dbReference type="ARBA" id="ARBA00005417"/>
    </source>
</evidence>
<dbReference type="PROSITE" id="PS50893">
    <property type="entry name" value="ABC_TRANSPORTER_2"/>
    <property type="match status" value="1"/>
</dbReference>
<protein>
    <submittedName>
        <fullName evidence="6">Oligopeptide/dipeptide ABC transporter, ATPase subunit</fullName>
        <ecNumber evidence="6">3.6.3.24</ecNumber>
    </submittedName>
</protein>
<dbReference type="SMART" id="SM00382">
    <property type="entry name" value="AAA"/>
    <property type="match status" value="1"/>
</dbReference>
<dbReference type="CDD" id="cd03257">
    <property type="entry name" value="ABC_NikE_OppD_transporters"/>
    <property type="match status" value="1"/>
</dbReference>
<dbReference type="InterPro" id="IPR003593">
    <property type="entry name" value="AAA+_ATPase"/>
</dbReference>
<keyword evidence="7" id="KW-1185">Reference proteome</keyword>
<dbReference type="InterPro" id="IPR027417">
    <property type="entry name" value="P-loop_NTPase"/>
</dbReference>
<dbReference type="Gene3D" id="3.40.50.300">
    <property type="entry name" value="P-loop containing nucleotide triphosphate hydrolases"/>
    <property type="match status" value="1"/>
</dbReference>
<dbReference type="PANTHER" id="PTHR43776:SF8">
    <property type="entry name" value="ABC TRANSPORTER, ATP-BINDING PROTEIN"/>
    <property type="match status" value="1"/>
</dbReference>
<gene>
    <name evidence="6" type="ordered locus">Clole_1303</name>
</gene>
<dbReference type="HOGENOM" id="CLU_000604_1_23_9"/>
<name>F2JHD1_CELLD</name>
<dbReference type="RefSeq" id="WP_013656328.1">
    <property type="nucleotide sequence ID" value="NC_015275.1"/>
</dbReference>
<reference evidence="6 7" key="1">
    <citation type="journal article" date="2011" name="J. Bacteriol.">
        <title>Complete genome sequence of the cellulose-degrading bacterium Cellulosilyticum lentocellum.</title>
        <authorList>
            <consortium name="US DOE Joint Genome Institute"/>
            <person name="Miller D.A."/>
            <person name="Suen G."/>
            <person name="Bruce D."/>
            <person name="Copeland A."/>
            <person name="Cheng J.F."/>
            <person name="Detter C."/>
            <person name="Goodwin L.A."/>
            <person name="Han C.S."/>
            <person name="Hauser L.J."/>
            <person name="Land M.L."/>
            <person name="Lapidus A."/>
            <person name="Lucas S."/>
            <person name="Meincke L."/>
            <person name="Pitluck S."/>
            <person name="Tapia R."/>
            <person name="Teshima H."/>
            <person name="Woyke T."/>
            <person name="Fox B.G."/>
            <person name="Angert E.R."/>
            <person name="Currie C.R."/>
        </authorList>
    </citation>
    <scope>NUCLEOTIDE SEQUENCE [LARGE SCALE GENOMIC DNA]</scope>
    <source>
        <strain evidence="7">ATCC 49066 / DSM 5427 / NCIMB 11756 / RHM5</strain>
    </source>
</reference>
<evidence type="ECO:0000313" key="7">
    <source>
        <dbReference type="Proteomes" id="UP000008467"/>
    </source>
</evidence>
<dbReference type="PROSITE" id="PS00211">
    <property type="entry name" value="ABC_TRANSPORTER_1"/>
    <property type="match status" value="1"/>
</dbReference>
<dbReference type="FunFam" id="3.40.50.300:FF:000016">
    <property type="entry name" value="Oligopeptide ABC transporter ATP-binding component"/>
    <property type="match status" value="1"/>
</dbReference>
<comment type="similarity">
    <text evidence="1">Belongs to the ABC transporter superfamily.</text>
</comment>
<evidence type="ECO:0000256" key="2">
    <source>
        <dbReference type="ARBA" id="ARBA00022448"/>
    </source>
</evidence>
<evidence type="ECO:0000259" key="5">
    <source>
        <dbReference type="PROSITE" id="PS50893"/>
    </source>
</evidence>
<dbReference type="GO" id="GO:0005524">
    <property type="term" value="F:ATP binding"/>
    <property type="evidence" value="ECO:0007669"/>
    <property type="project" value="UniProtKB-KW"/>
</dbReference>
<dbReference type="STRING" id="642492.Clole_1303"/>
<dbReference type="Pfam" id="PF08352">
    <property type="entry name" value="oligo_HPY"/>
    <property type="match status" value="1"/>
</dbReference>
<organism evidence="6 7">
    <name type="scientific">Cellulosilyticum lentocellum (strain ATCC 49066 / DSM 5427 / NCIMB 11756 / RHM5)</name>
    <name type="common">Clostridium lentocellum</name>
    <dbReference type="NCBI Taxonomy" id="642492"/>
    <lineage>
        <taxon>Bacteria</taxon>
        <taxon>Bacillati</taxon>
        <taxon>Bacillota</taxon>
        <taxon>Clostridia</taxon>
        <taxon>Lachnospirales</taxon>
        <taxon>Cellulosilyticaceae</taxon>
        <taxon>Cellulosilyticum</taxon>
    </lineage>
</organism>
<dbReference type="InterPro" id="IPR003439">
    <property type="entry name" value="ABC_transporter-like_ATP-bd"/>
</dbReference>
<dbReference type="EC" id="3.6.3.24" evidence="6"/>
<dbReference type="EMBL" id="CP002582">
    <property type="protein sequence ID" value="ADZ83029.1"/>
    <property type="molecule type" value="Genomic_DNA"/>
</dbReference>
<dbReference type="GO" id="GO:0015833">
    <property type="term" value="P:peptide transport"/>
    <property type="evidence" value="ECO:0007669"/>
    <property type="project" value="InterPro"/>
</dbReference>
<evidence type="ECO:0000256" key="3">
    <source>
        <dbReference type="ARBA" id="ARBA00022741"/>
    </source>
</evidence>
<feature type="domain" description="ABC transporter" evidence="5">
    <location>
        <begin position="6"/>
        <end position="262"/>
    </location>
</feature>
<dbReference type="Proteomes" id="UP000008467">
    <property type="component" value="Chromosome"/>
</dbReference>
<dbReference type="eggNOG" id="COG4608">
    <property type="taxonomic scope" value="Bacteria"/>
</dbReference>
<dbReference type="KEGG" id="cle:Clole_1303"/>
<dbReference type="Pfam" id="PF00005">
    <property type="entry name" value="ABC_tran"/>
    <property type="match status" value="1"/>
</dbReference>
<dbReference type="PANTHER" id="PTHR43776">
    <property type="entry name" value="TRANSPORT ATP-BINDING PROTEIN"/>
    <property type="match status" value="1"/>
</dbReference>
<dbReference type="NCBIfam" id="TIGR01727">
    <property type="entry name" value="oligo_HPY"/>
    <property type="match status" value="1"/>
</dbReference>
<dbReference type="GO" id="GO:0016887">
    <property type="term" value="F:ATP hydrolysis activity"/>
    <property type="evidence" value="ECO:0007669"/>
    <property type="project" value="InterPro"/>
</dbReference>
<keyword evidence="2" id="KW-0813">Transport</keyword>
<accession>F2JHD1</accession>
<evidence type="ECO:0000313" key="6">
    <source>
        <dbReference type="EMBL" id="ADZ83029.1"/>
    </source>
</evidence>
<evidence type="ECO:0000256" key="4">
    <source>
        <dbReference type="ARBA" id="ARBA00022840"/>
    </source>
</evidence>
<dbReference type="InterPro" id="IPR013563">
    <property type="entry name" value="Oligopep_ABC_C"/>
</dbReference>
<dbReference type="GO" id="GO:0055085">
    <property type="term" value="P:transmembrane transport"/>
    <property type="evidence" value="ECO:0007669"/>
    <property type="project" value="UniProtKB-ARBA"/>
</dbReference>
<dbReference type="SUPFAM" id="SSF52540">
    <property type="entry name" value="P-loop containing nucleoside triphosphate hydrolases"/>
    <property type="match status" value="1"/>
</dbReference>
<keyword evidence="4" id="KW-0067">ATP-binding</keyword>
<dbReference type="AlphaFoldDB" id="F2JHD1"/>
<dbReference type="InterPro" id="IPR017871">
    <property type="entry name" value="ABC_transporter-like_CS"/>
</dbReference>
<sequence>MSDIILQVENLKKHFVTQKGLFKSKNKSLKAVDGISLTIHRGESFALVGESGCGKSTVGRTILNLLTPTAGKVIFEGQTLYDVENKVKIDKKSVFKLRKDMQLIFQDPFASLDPRMNVGQIVSEGIIKHKIANQKEALELAAKMLKLCGLDSEAMGRYPHEFSGGQRQRIGIARALVLQPKFIVADEPIAALDVSIQAQVLNLMTDLKAQFGLTYLFISHDLEVVRYFCDQVAVMYMGNIVEKASTKALFEESLHPYTKALLSAIPKTHPKMEKQRILLKGEMPSPVNPPSGCKFHNRCLYAKEVCMKEAPLLEEVRQGHFVACHRWQEIGS</sequence>
<keyword evidence="6" id="KW-0378">Hydrolase</keyword>